<evidence type="ECO:0000313" key="2">
    <source>
        <dbReference type="Proteomes" id="UP000570361"/>
    </source>
</evidence>
<dbReference type="Proteomes" id="UP000570361">
    <property type="component" value="Unassembled WGS sequence"/>
</dbReference>
<organism evidence="1 2">
    <name type="scientific">Paenibacillus phyllosphaerae</name>
    <dbReference type="NCBI Taxonomy" id="274593"/>
    <lineage>
        <taxon>Bacteria</taxon>
        <taxon>Bacillati</taxon>
        <taxon>Bacillota</taxon>
        <taxon>Bacilli</taxon>
        <taxon>Bacillales</taxon>
        <taxon>Paenibacillaceae</taxon>
        <taxon>Paenibacillus</taxon>
    </lineage>
</organism>
<gene>
    <name evidence="1" type="ORF">FHS18_000501</name>
</gene>
<comment type="caution">
    <text evidence="1">The sequence shown here is derived from an EMBL/GenBank/DDBJ whole genome shotgun (WGS) entry which is preliminary data.</text>
</comment>
<reference evidence="1 2" key="1">
    <citation type="submission" date="2020-08" db="EMBL/GenBank/DDBJ databases">
        <title>Genomic Encyclopedia of Type Strains, Phase III (KMG-III): the genomes of soil and plant-associated and newly described type strains.</title>
        <authorList>
            <person name="Whitman W."/>
        </authorList>
    </citation>
    <scope>NUCLEOTIDE SEQUENCE [LARGE SCALE GENOMIC DNA]</scope>
    <source>
        <strain evidence="1 2">CECT 5862</strain>
    </source>
</reference>
<sequence>MLFFESEYRRQAMAILKRDRSLASQELSEDLKRSKQTLFSLRQRISTISAPFFGPTNRPSP</sequence>
<dbReference type="EMBL" id="JACHXK010000001">
    <property type="protein sequence ID" value="MBB3108473.1"/>
    <property type="molecule type" value="Genomic_DNA"/>
</dbReference>
<proteinExistence type="predicted"/>
<accession>A0A7W5ATN3</accession>
<keyword evidence="2" id="KW-1185">Reference proteome</keyword>
<name>A0A7W5ATN3_9BACL</name>
<dbReference type="AlphaFoldDB" id="A0A7W5ATN3"/>
<dbReference type="RefSeq" id="WP_183596542.1">
    <property type="nucleotide sequence ID" value="NZ_JACHXK010000001.1"/>
</dbReference>
<protein>
    <submittedName>
        <fullName evidence="1">Alpha-D-ribose 1-methylphosphonate 5-triphosphate synthase subunit PhnI</fullName>
    </submittedName>
</protein>
<evidence type="ECO:0000313" key="1">
    <source>
        <dbReference type="EMBL" id="MBB3108473.1"/>
    </source>
</evidence>